<feature type="compositionally biased region" description="Acidic residues" evidence="1">
    <location>
        <begin position="20"/>
        <end position="33"/>
    </location>
</feature>
<sequence>MNDQEIEDYTHDENTHDEDYIPDENFTYDENDEPVFSSNEIANSTNSTPVSTNQLDESPVWLHFERSSDYAPDSN</sequence>
<feature type="compositionally biased region" description="Polar residues" evidence="1">
    <location>
        <begin position="36"/>
        <end position="56"/>
    </location>
</feature>
<comment type="caution">
    <text evidence="2">The sequence shown here is derived from an EMBL/GenBank/DDBJ whole genome shotgun (WGS) entry which is preliminary data.</text>
</comment>
<gene>
    <name evidence="2" type="ORF">DERYTH_LOCUS19316</name>
</gene>
<name>A0A9N9NZE3_9GLOM</name>
<protein>
    <submittedName>
        <fullName evidence="2">3084_t:CDS:1</fullName>
    </submittedName>
</protein>
<organism evidence="2 3">
    <name type="scientific">Dentiscutata erythropus</name>
    <dbReference type="NCBI Taxonomy" id="1348616"/>
    <lineage>
        <taxon>Eukaryota</taxon>
        <taxon>Fungi</taxon>
        <taxon>Fungi incertae sedis</taxon>
        <taxon>Mucoromycota</taxon>
        <taxon>Glomeromycotina</taxon>
        <taxon>Glomeromycetes</taxon>
        <taxon>Diversisporales</taxon>
        <taxon>Gigasporaceae</taxon>
        <taxon>Dentiscutata</taxon>
    </lineage>
</organism>
<keyword evidence="3" id="KW-1185">Reference proteome</keyword>
<evidence type="ECO:0000256" key="1">
    <source>
        <dbReference type="SAM" id="MobiDB-lite"/>
    </source>
</evidence>
<dbReference type="AlphaFoldDB" id="A0A9N9NZE3"/>
<accession>A0A9N9NZE3</accession>
<feature type="non-terminal residue" evidence="2">
    <location>
        <position position="75"/>
    </location>
</feature>
<dbReference type="Proteomes" id="UP000789405">
    <property type="component" value="Unassembled WGS sequence"/>
</dbReference>
<feature type="compositionally biased region" description="Basic and acidic residues" evidence="1">
    <location>
        <begin position="8"/>
        <end position="19"/>
    </location>
</feature>
<reference evidence="2" key="1">
    <citation type="submission" date="2021-06" db="EMBL/GenBank/DDBJ databases">
        <authorList>
            <person name="Kallberg Y."/>
            <person name="Tangrot J."/>
            <person name="Rosling A."/>
        </authorList>
    </citation>
    <scope>NUCLEOTIDE SEQUENCE</scope>
    <source>
        <strain evidence="2">MA453B</strain>
    </source>
</reference>
<proteinExistence type="predicted"/>
<evidence type="ECO:0000313" key="3">
    <source>
        <dbReference type="Proteomes" id="UP000789405"/>
    </source>
</evidence>
<evidence type="ECO:0000313" key="2">
    <source>
        <dbReference type="EMBL" id="CAG8777748.1"/>
    </source>
</evidence>
<feature type="region of interest" description="Disordered" evidence="1">
    <location>
        <begin position="1"/>
        <end position="75"/>
    </location>
</feature>
<dbReference type="EMBL" id="CAJVPY010020961">
    <property type="protein sequence ID" value="CAG8777748.1"/>
    <property type="molecule type" value="Genomic_DNA"/>
</dbReference>